<reference evidence="11" key="1">
    <citation type="submission" date="2023-03" db="EMBL/GenBank/DDBJ databases">
        <title>Edaphobacter sp.</title>
        <authorList>
            <person name="Huber K.J."/>
            <person name="Papendorf J."/>
            <person name="Pilke C."/>
            <person name="Bunk B."/>
            <person name="Sproeer C."/>
            <person name="Pester M."/>
        </authorList>
    </citation>
    <scope>NUCLEOTIDE SEQUENCE</scope>
    <source>
        <strain evidence="11">DSM 109919</strain>
        <strain evidence="12">DSM 109920</strain>
    </source>
</reference>
<evidence type="ECO:0000313" key="12">
    <source>
        <dbReference type="EMBL" id="XBH15033.1"/>
    </source>
</evidence>
<comment type="function">
    <text evidence="7">Catalyzes the ATP-dependent phosphorylation of L-homoserine to L-homoserine phosphate.</text>
</comment>
<dbReference type="InterPro" id="IPR006204">
    <property type="entry name" value="GHMP_kinase_N_dom"/>
</dbReference>
<dbReference type="EC" id="2.7.1.39" evidence="7 8"/>
<dbReference type="EMBL" id="CP121194">
    <property type="protein sequence ID" value="XBH11550.1"/>
    <property type="molecule type" value="Genomic_DNA"/>
</dbReference>
<evidence type="ECO:0000256" key="8">
    <source>
        <dbReference type="NCBIfam" id="TIGR00191"/>
    </source>
</evidence>
<keyword evidence="7" id="KW-0963">Cytoplasm</keyword>
<evidence type="ECO:0000256" key="4">
    <source>
        <dbReference type="ARBA" id="ARBA00022741"/>
    </source>
</evidence>
<dbReference type="PANTHER" id="PTHR20861:SF1">
    <property type="entry name" value="HOMOSERINE KINASE"/>
    <property type="match status" value="1"/>
</dbReference>
<comment type="subcellular location">
    <subcellularLocation>
        <location evidence="7">Cytoplasm</location>
    </subcellularLocation>
</comment>
<dbReference type="PIRSF" id="PIRSF000676">
    <property type="entry name" value="Homoser_kin"/>
    <property type="match status" value="1"/>
</dbReference>
<dbReference type="SUPFAM" id="SSF55060">
    <property type="entry name" value="GHMP Kinase, C-terminal domain"/>
    <property type="match status" value="1"/>
</dbReference>
<evidence type="ECO:0000256" key="2">
    <source>
        <dbReference type="ARBA" id="ARBA00022679"/>
    </source>
</evidence>
<dbReference type="GO" id="GO:0005524">
    <property type="term" value="F:ATP binding"/>
    <property type="evidence" value="ECO:0007669"/>
    <property type="project" value="UniProtKB-UniRule"/>
</dbReference>
<evidence type="ECO:0000259" key="10">
    <source>
        <dbReference type="Pfam" id="PF08544"/>
    </source>
</evidence>
<feature type="domain" description="GHMP kinase C-terminal" evidence="10">
    <location>
        <begin position="202"/>
        <end position="271"/>
    </location>
</feature>
<dbReference type="NCBIfam" id="TIGR00191">
    <property type="entry name" value="thrB"/>
    <property type="match status" value="1"/>
</dbReference>
<keyword evidence="2 7" id="KW-0808">Transferase</keyword>
<dbReference type="Gene3D" id="3.30.230.10">
    <property type="match status" value="1"/>
</dbReference>
<evidence type="ECO:0000256" key="5">
    <source>
        <dbReference type="ARBA" id="ARBA00022777"/>
    </source>
</evidence>
<dbReference type="PRINTS" id="PR00958">
    <property type="entry name" value="HOMSERKINASE"/>
</dbReference>
<name>A0AAU7D2H5_9BACT</name>
<comment type="pathway">
    <text evidence="7">Amino-acid biosynthesis; L-threonine biosynthesis; L-threonine from L-aspartate: step 4/5.</text>
</comment>
<comment type="catalytic activity">
    <reaction evidence="7">
        <text>L-homoserine + ATP = O-phospho-L-homoserine + ADP + H(+)</text>
        <dbReference type="Rhea" id="RHEA:13985"/>
        <dbReference type="ChEBI" id="CHEBI:15378"/>
        <dbReference type="ChEBI" id="CHEBI:30616"/>
        <dbReference type="ChEBI" id="CHEBI:57476"/>
        <dbReference type="ChEBI" id="CHEBI:57590"/>
        <dbReference type="ChEBI" id="CHEBI:456216"/>
        <dbReference type="EC" id="2.7.1.39"/>
    </reaction>
</comment>
<keyword evidence="1 7" id="KW-0028">Amino-acid biosynthesis</keyword>
<keyword evidence="6 7" id="KW-0067">ATP-binding</keyword>
<proteinExistence type="inferred from homology"/>
<keyword evidence="5 7" id="KW-0418">Kinase</keyword>
<sequence>MTPLHLRLPATSANLGPGFDALGLAMALYLTVDATIAESFGIAATGRNADLCGDAENSLIFTTYSSVLAANGKPVTPLHLELNNEIPLGMGCGSSAAALLAGVLLADHFGKLNWTSQQILEEACRREGHPDNVAACYLGGMTASADDGSHVVTATCGQNITWNLYIALPSVSLATEKARALLPPTYSRADAVANVQATALLVAAFALNRGDLLRTAMRDRIHQPYRMEACPLLPRLLPLSETPGVLGVALSGAGPSVLVIAEESAADTLPAIIRQTAGDDDLEIIQTTIAAGTVIQR</sequence>
<protein>
    <recommendedName>
        <fullName evidence="7 8">Homoserine kinase</fullName>
        <shortName evidence="7">HK</shortName>
        <shortName evidence="7">HSK</shortName>
        <ecNumber evidence="7 8">2.7.1.39</ecNumber>
    </recommendedName>
</protein>
<dbReference type="Gene3D" id="3.30.70.890">
    <property type="entry name" value="GHMP kinase, C-terminal domain"/>
    <property type="match status" value="1"/>
</dbReference>
<keyword evidence="4 7" id="KW-0547">Nucleotide-binding</keyword>
<dbReference type="EMBL" id="CP121195">
    <property type="protein sequence ID" value="XBH15033.1"/>
    <property type="molecule type" value="Genomic_DNA"/>
</dbReference>
<evidence type="ECO:0000256" key="6">
    <source>
        <dbReference type="ARBA" id="ARBA00022840"/>
    </source>
</evidence>
<evidence type="ECO:0000259" key="9">
    <source>
        <dbReference type="Pfam" id="PF00288"/>
    </source>
</evidence>
<feature type="domain" description="GHMP kinase N-terminal" evidence="9">
    <location>
        <begin position="64"/>
        <end position="140"/>
    </location>
</feature>
<comment type="similarity">
    <text evidence="7">Belongs to the GHMP kinase family. Homoserine kinase subfamily.</text>
</comment>
<dbReference type="InterPro" id="IPR000870">
    <property type="entry name" value="Homoserine_kinase"/>
</dbReference>
<gene>
    <name evidence="7 11" type="primary">thrB</name>
    <name evidence="11" type="ORF">P4G45_07450</name>
    <name evidence="12" type="ORF">P8936_07685</name>
</gene>
<dbReference type="InterPro" id="IPR013750">
    <property type="entry name" value="GHMP_kinase_C_dom"/>
</dbReference>
<dbReference type="SUPFAM" id="SSF54211">
    <property type="entry name" value="Ribosomal protein S5 domain 2-like"/>
    <property type="match status" value="1"/>
</dbReference>
<dbReference type="GO" id="GO:0004413">
    <property type="term" value="F:homoserine kinase activity"/>
    <property type="evidence" value="ECO:0007669"/>
    <property type="project" value="UniProtKB-UniRule"/>
</dbReference>
<dbReference type="InterPro" id="IPR036554">
    <property type="entry name" value="GHMP_kinase_C_sf"/>
</dbReference>
<accession>A0AAU7DCR6</accession>
<dbReference type="RefSeq" id="WP_348269042.1">
    <property type="nucleotide sequence ID" value="NZ_CP121194.1"/>
</dbReference>
<dbReference type="AlphaFoldDB" id="A0AAU7D2H5"/>
<evidence type="ECO:0000256" key="1">
    <source>
        <dbReference type="ARBA" id="ARBA00022605"/>
    </source>
</evidence>
<keyword evidence="3 7" id="KW-0791">Threonine biosynthesis</keyword>
<dbReference type="KEGG" id="epl:P4G45_07450"/>
<evidence type="ECO:0000313" key="11">
    <source>
        <dbReference type="EMBL" id="XBH11550.1"/>
    </source>
</evidence>
<accession>A0AAU7D2H5</accession>
<dbReference type="InterPro" id="IPR020568">
    <property type="entry name" value="Ribosomal_Su5_D2-typ_SF"/>
</dbReference>
<comment type="caution">
    <text evidence="7">Lacks conserved residue(s) required for the propagation of feature annotation.</text>
</comment>
<dbReference type="InterPro" id="IPR014721">
    <property type="entry name" value="Ribsml_uS5_D2-typ_fold_subgr"/>
</dbReference>
<evidence type="ECO:0000256" key="7">
    <source>
        <dbReference type="HAMAP-Rule" id="MF_00384"/>
    </source>
</evidence>
<dbReference type="PANTHER" id="PTHR20861">
    <property type="entry name" value="HOMOSERINE/4-DIPHOSPHOCYTIDYL-2-C-METHYL-D-ERYTHRITOL KINASE"/>
    <property type="match status" value="1"/>
</dbReference>
<evidence type="ECO:0000256" key="3">
    <source>
        <dbReference type="ARBA" id="ARBA00022697"/>
    </source>
</evidence>
<organism evidence="11">
    <name type="scientific">Edaphobacter paludis</name>
    <dbReference type="NCBI Taxonomy" id="3035702"/>
    <lineage>
        <taxon>Bacteria</taxon>
        <taxon>Pseudomonadati</taxon>
        <taxon>Acidobacteriota</taxon>
        <taxon>Terriglobia</taxon>
        <taxon>Terriglobales</taxon>
        <taxon>Acidobacteriaceae</taxon>
        <taxon>Edaphobacter</taxon>
    </lineage>
</organism>
<dbReference type="HAMAP" id="MF_00384">
    <property type="entry name" value="Homoser_kinase"/>
    <property type="match status" value="1"/>
</dbReference>
<dbReference type="Pfam" id="PF08544">
    <property type="entry name" value="GHMP_kinases_C"/>
    <property type="match status" value="1"/>
</dbReference>
<dbReference type="GO" id="GO:0009088">
    <property type="term" value="P:threonine biosynthetic process"/>
    <property type="evidence" value="ECO:0007669"/>
    <property type="project" value="UniProtKB-UniRule"/>
</dbReference>
<dbReference type="Pfam" id="PF00288">
    <property type="entry name" value="GHMP_kinases_N"/>
    <property type="match status" value="1"/>
</dbReference>
<dbReference type="GO" id="GO:0005737">
    <property type="term" value="C:cytoplasm"/>
    <property type="evidence" value="ECO:0007669"/>
    <property type="project" value="UniProtKB-SubCell"/>
</dbReference>